<dbReference type="Pfam" id="PF00004">
    <property type="entry name" value="AAA"/>
    <property type="match status" value="3"/>
</dbReference>
<name>A0A0D2IBU3_9EURO</name>
<keyword evidence="3" id="KW-0378">Hydrolase</keyword>
<keyword evidence="4" id="KW-0067">ATP-binding</keyword>
<dbReference type="Gene3D" id="3.40.50.300">
    <property type="entry name" value="P-loop containing nucleotide triphosphate hydrolases"/>
    <property type="match status" value="5"/>
</dbReference>
<evidence type="ECO:0000256" key="2">
    <source>
        <dbReference type="ARBA" id="ARBA00022741"/>
    </source>
</evidence>
<protein>
    <recommendedName>
        <fullName evidence="7">AAA+ ATPase domain-containing protein</fullName>
    </recommendedName>
</protein>
<feature type="domain" description="AAA+ ATPase" evidence="7">
    <location>
        <begin position="1311"/>
        <end position="1447"/>
    </location>
</feature>
<dbReference type="EMBL" id="KN847479">
    <property type="protein sequence ID" value="KIX03284.1"/>
    <property type="molecule type" value="Genomic_DNA"/>
</dbReference>
<dbReference type="VEuPathDB" id="FungiDB:Z518_06836"/>
<dbReference type="RefSeq" id="XP_013270420.1">
    <property type="nucleotide sequence ID" value="XM_013414966.1"/>
</dbReference>
<feature type="coiled-coil region" evidence="5">
    <location>
        <begin position="1143"/>
        <end position="1183"/>
    </location>
</feature>
<dbReference type="OrthoDB" id="2423195at2759"/>
<feature type="compositionally biased region" description="Basic and acidic residues" evidence="6">
    <location>
        <begin position="2195"/>
        <end position="2221"/>
    </location>
</feature>
<dbReference type="HOGENOM" id="CLU_001133_0_0_1"/>
<dbReference type="CDD" id="cd00009">
    <property type="entry name" value="AAA"/>
    <property type="match status" value="2"/>
</dbReference>
<organism evidence="8 9">
    <name type="scientific">Rhinocladiella mackenziei CBS 650.93</name>
    <dbReference type="NCBI Taxonomy" id="1442369"/>
    <lineage>
        <taxon>Eukaryota</taxon>
        <taxon>Fungi</taxon>
        <taxon>Dikarya</taxon>
        <taxon>Ascomycota</taxon>
        <taxon>Pezizomycotina</taxon>
        <taxon>Eurotiomycetes</taxon>
        <taxon>Chaetothyriomycetidae</taxon>
        <taxon>Chaetothyriales</taxon>
        <taxon>Herpotrichiellaceae</taxon>
        <taxon>Rhinocladiella</taxon>
    </lineage>
</organism>
<dbReference type="Pfam" id="PF17866">
    <property type="entry name" value="AAA_lid_6"/>
    <property type="match status" value="2"/>
</dbReference>
<gene>
    <name evidence="8" type="ORF">Z518_06836</name>
</gene>
<evidence type="ECO:0000256" key="1">
    <source>
        <dbReference type="ARBA" id="ARBA00010378"/>
    </source>
</evidence>
<dbReference type="InterPro" id="IPR050773">
    <property type="entry name" value="CbxX/CfxQ_RuBisCO_ESX"/>
</dbReference>
<evidence type="ECO:0000256" key="3">
    <source>
        <dbReference type="ARBA" id="ARBA00022806"/>
    </source>
</evidence>
<dbReference type="PANTHER" id="PTHR43392:SF2">
    <property type="entry name" value="AAA-TYPE ATPASE FAMILY PROTEIN _ ANKYRIN REPEAT FAMILY PROTEIN"/>
    <property type="match status" value="1"/>
</dbReference>
<dbReference type="CDD" id="cd06008">
    <property type="entry name" value="NF-X1-zinc-finger"/>
    <property type="match status" value="1"/>
</dbReference>
<feature type="compositionally biased region" description="Basic and acidic residues" evidence="6">
    <location>
        <begin position="1187"/>
        <end position="1211"/>
    </location>
</feature>
<dbReference type="SUPFAM" id="SSF52540">
    <property type="entry name" value="P-loop containing nucleoside triphosphate hydrolases"/>
    <property type="match status" value="4"/>
</dbReference>
<evidence type="ECO:0000256" key="5">
    <source>
        <dbReference type="SAM" id="Coils"/>
    </source>
</evidence>
<sequence>MSARSARLSKYFHHVEQGKKKVEKTSDAKLFLEALCEQPNRVHCIERLFSSANALESLQKSMRFDLSVEFLNGPAADTLMYLKDPDVEQLCNGQILQRIIQSIVQPPTFWNTLVETHNGKRLDEKSEISFAWLLLHLLSRPSCPDEIVHVARTTVKDRSLLDSTSFEVRSLGYKIQNVLETKSTTLPHLDDYRPGGRHDNDFEDFHKICILPTPDEIASTETPFYRRANEVYAAEPQHRPAMHFDNQFRLLREDFLAELRNDLQIAQGQKKGRRSADLISGLAFMGIDCGTETRRKPCSLTFRCERGLPAISNIPKPERKRFLADNRNILKHQSFGCLLAGKEVVAFASIDRNEDLLAEDVPVLALQMAESDSVTRILSRAKKTEPFYFVVVDTAVFAYEHILRRLQEKTDFPLSDCLLASTPSLQCLDIGCGLSRIVKEIEATKGQNLQRVLGTSKKISLDNSQFESLITGLTHSLSLIQGPPGTGKSFIGALLAKVLHDHTNETILVICYTNHALDQFLEDLMDIGIPTESMVRLGSKSSDRTRKLGLAEQSVGTNPVRFSWNFVNVRKEELKDLEQKLKSKLAEFSADVNKRQLLEYLEFSEDADFCEAFTVPEEDDGMQRIGKGGRRVHPYYLLDRWTTGRNAGIFQSIVKKEHSHVWDTPLRARQENLQRWRDNIWREYLEAIAPLFDDFNRIQSEIEEYFYQTKNSEILQKKRIIGCTTTAAAKYAQALQAAKPGVILVEEAGEILESHVLTAMTADTRQLILIGDHKQLRPKVNNYSLTVEKGEGFDLNRSLFERLVLTGYPHTTLSEQHRMRPEISQLIRHLTYPDLLDAGKTKNRPHLRGFQDNIIFVNHEKPELDLNGVSERRDPTTKGSKQNPFEVEMVLKCVRYIGQQGYGTDKIVVLTPYLGQLHLLRKELSKTNDPMLNDLDSHDLVRAGLVTPASAKLTKRPILISTIDNYQGEEREIVIATLTRSNKAGDVGFMAAPERLNVLLSRARNALILIGNSTTFLGSKKAKTAWQPLFDLLTKNGHVYDGFPVKCERHQDRKTIIRAPESFDVECPDGGCSDPCSAMLRCDVHVCPQRCHQVFDHSKMDCTSIVEKLCAKKHRYSWRCHRGPPKICPKCEREQQIENEKKRRDFELELRRQERQNQHARQLAELQQKIEEERGILKDIADEKERQSTLAQKVKDLETLRSKTERARQSRAEPPTTWSRDAHSPADGSTPGDAAKQALGRAILCESSQIPLEASAAQDEWERQKKLEGQSNEALDSLMGMIGLEEVKDMFLSIKTKVDVTVRQNTNLRDERFSAALLGNPGTGKTTVARLYAKFLSSVGVIPGDFFVETSGSRLANDGIAGCRKHLEEICNSGGGALFIDEAYQLVSGQNYGGKQVLDFLLAEVENLTGKIVFILAGYNKNMEDFFAHNPGIPSRFPVKFQFGDYSDVELQTILRHRIEQKYNGRMEIDGGIDGLYIRIVSCRIGRGRGRDGFGNARSVRNEFSRIADRQARRLQQERRLGRQPDDMFLTKEDLIGPEPASVLKGNTAWEKLQNLTGLESVKQTVQSLFDTIQSNYQRELEEKKLVEYSLNKVFVGNPGTGKTTVAKLYGQILADIGLLSSGEVVVKNPSDFVGNVLGASESTTRGILASTIGKVLVIDEAYMLYGGSSSTGGPSISDPYKMAVIDTIVAEVQSVPGDDRCVLLLGYKEQMESMFQNVNPGLSRRFPMDSAFVFDDYTDDDLQKILNLKLNQIGFNATPEAKGVARECLRRARDRPHFGNAGEVDILLDKAKMEHQKRLSSRQTKIIDTLEPLDFDANYNRAEQAPTNCRKLFEDVVGCDEIIHQLEGYQRTASNMRKLNMDPREQIPFSFLFRGPPGTGKTSTARRMGKIFYDMGFLANAEVIECSATDLVGQYVGQTGPKTQGLLEKALGKVLFIDEAYRLAEGQFAKEAMDELVDTMTKPKFAQKLIIILAGYDENINRLISINPGLTSRFPETVCFKNLSAEQCLELFQNCLQKSNKIDSTAVQTPSTTFKATLLELFGRLAKSPAWGNARDVKTLAKSVLNKVLSGTVDNVAFEITEDIVLSTIQAMVSDREDRKKSAAMSRQPKLPTQLLPRRNVPLPPVLSTATNIAPRAEEASPPPPAPLSQSLEQAKSGRDPDVSDDVWNQLQSDQHSAEENEKKHYQLLGEEEDAKRELNSKVDAELETKQRVEEESNAEARRLLEEELHKREKERLAYLEKVARMVQERQRREEERKKEKEAQKKLREMGVCVAGFRWVKQAGGYRCAGGSHFVSDAQIGL</sequence>
<dbReference type="InterPro" id="IPR041627">
    <property type="entry name" value="AAA_lid_6"/>
</dbReference>
<dbReference type="InterPro" id="IPR003593">
    <property type="entry name" value="AAA+_ATPase"/>
</dbReference>
<keyword evidence="2" id="KW-0547">Nucleotide-binding</keyword>
<evidence type="ECO:0000313" key="8">
    <source>
        <dbReference type="EMBL" id="KIX03284.1"/>
    </source>
</evidence>
<proteinExistence type="inferred from homology"/>
<dbReference type="Pfam" id="PF13086">
    <property type="entry name" value="AAA_11"/>
    <property type="match status" value="1"/>
</dbReference>
<feature type="region of interest" description="Disordered" evidence="6">
    <location>
        <begin position="2188"/>
        <end position="2221"/>
    </location>
</feature>
<dbReference type="InterPro" id="IPR041679">
    <property type="entry name" value="DNA2/NAM7-like_C"/>
</dbReference>
<keyword evidence="5" id="KW-0175">Coiled coil</keyword>
<dbReference type="CDD" id="cd18808">
    <property type="entry name" value="SF1_C_Upf1"/>
    <property type="match status" value="1"/>
</dbReference>
<dbReference type="FunFam" id="1.10.8.60:FF:000160">
    <property type="entry name" value="WGS project CABT00000000 data, contig 2.55"/>
    <property type="match status" value="1"/>
</dbReference>
<dbReference type="GeneID" id="25294907"/>
<evidence type="ECO:0000256" key="6">
    <source>
        <dbReference type="SAM" id="MobiDB-lite"/>
    </source>
</evidence>
<evidence type="ECO:0000313" key="9">
    <source>
        <dbReference type="Proteomes" id="UP000053617"/>
    </source>
</evidence>
<feature type="region of interest" description="Disordered" evidence="6">
    <location>
        <begin position="1187"/>
        <end position="1234"/>
    </location>
</feature>
<reference evidence="8 9" key="1">
    <citation type="submission" date="2015-01" db="EMBL/GenBank/DDBJ databases">
        <title>The Genome Sequence of Rhinocladiella mackenzie CBS 650.93.</title>
        <authorList>
            <consortium name="The Broad Institute Genomics Platform"/>
            <person name="Cuomo C."/>
            <person name="de Hoog S."/>
            <person name="Gorbushina A."/>
            <person name="Stielow B."/>
            <person name="Teixiera M."/>
            <person name="Abouelleil A."/>
            <person name="Chapman S.B."/>
            <person name="Priest M."/>
            <person name="Young S.K."/>
            <person name="Wortman J."/>
            <person name="Nusbaum C."/>
            <person name="Birren B."/>
        </authorList>
    </citation>
    <scope>NUCLEOTIDE SEQUENCE [LARGE SCALE GENOMIC DNA]</scope>
    <source>
        <strain evidence="8 9">CBS 650.93</strain>
    </source>
</reference>
<dbReference type="FunFam" id="3.40.50.300:FF:000216">
    <property type="entry name" value="Type VII secretion ATPase EccA"/>
    <property type="match status" value="3"/>
</dbReference>
<dbReference type="STRING" id="1442369.A0A0D2IBU3"/>
<dbReference type="CDD" id="cd17936">
    <property type="entry name" value="EEXXEc_NFX1"/>
    <property type="match status" value="1"/>
</dbReference>
<dbReference type="PRINTS" id="PR00819">
    <property type="entry name" value="CBXCFQXSUPER"/>
</dbReference>
<dbReference type="FunFam" id="3.40.50.300:FF:001660">
    <property type="entry name" value="NF-X1 finger and helicase protein, putative"/>
    <property type="match status" value="1"/>
</dbReference>
<dbReference type="Proteomes" id="UP000053617">
    <property type="component" value="Unassembled WGS sequence"/>
</dbReference>
<feature type="region of interest" description="Disordered" evidence="6">
    <location>
        <begin position="2098"/>
        <end position="2168"/>
    </location>
</feature>
<dbReference type="InterPro" id="IPR000641">
    <property type="entry name" value="CbxX/CfxQ"/>
</dbReference>
<dbReference type="PANTHER" id="PTHR43392">
    <property type="entry name" value="AAA-TYPE ATPASE FAMILY PROTEIN / ANKYRIN REPEAT FAMILY PROTEIN"/>
    <property type="match status" value="1"/>
</dbReference>
<dbReference type="Gene3D" id="1.10.8.60">
    <property type="match status" value="2"/>
</dbReference>
<comment type="similarity">
    <text evidence="1">Belongs to the CbxX/CfxQ family.</text>
</comment>
<evidence type="ECO:0000259" key="7">
    <source>
        <dbReference type="SMART" id="SM00382"/>
    </source>
</evidence>
<dbReference type="GO" id="GO:0005524">
    <property type="term" value="F:ATP binding"/>
    <property type="evidence" value="ECO:0007669"/>
    <property type="project" value="UniProtKB-KW"/>
</dbReference>
<dbReference type="Pfam" id="PF13087">
    <property type="entry name" value="AAA_12"/>
    <property type="match status" value="1"/>
</dbReference>
<evidence type="ECO:0000256" key="4">
    <source>
        <dbReference type="ARBA" id="ARBA00022840"/>
    </source>
</evidence>
<dbReference type="InterPro" id="IPR027417">
    <property type="entry name" value="P-loop_NTPase"/>
</dbReference>
<dbReference type="GO" id="GO:0004386">
    <property type="term" value="F:helicase activity"/>
    <property type="evidence" value="ECO:0007669"/>
    <property type="project" value="InterPro"/>
</dbReference>
<feature type="domain" description="AAA+ ATPase" evidence="7">
    <location>
        <begin position="474"/>
        <end position="781"/>
    </location>
</feature>
<feature type="domain" description="AAA+ ATPase" evidence="7">
    <location>
        <begin position="1589"/>
        <end position="1710"/>
    </location>
</feature>
<feature type="domain" description="AAA+ ATPase" evidence="7">
    <location>
        <begin position="1868"/>
        <end position="2005"/>
    </location>
</feature>
<accession>A0A0D2IBU3</accession>
<dbReference type="SMART" id="SM00382">
    <property type="entry name" value="AAA"/>
    <property type="match status" value="4"/>
</dbReference>
<dbReference type="InterPro" id="IPR041677">
    <property type="entry name" value="DNA2/NAM7_AAA_11"/>
</dbReference>
<dbReference type="InterPro" id="IPR047187">
    <property type="entry name" value="SF1_C_Upf1"/>
</dbReference>
<keyword evidence="3" id="KW-0347">Helicase</keyword>
<keyword evidence="9" id="KW-1185">Reference proteome</keyword>
<dbReference type="GO" id="GO:0016887">
    <property type="term" value="F:ATP hydrolysis activity"/>
    <property type="evidence" value="ECO:0007669"/>
    <property type="project" value="InterPro"/>
</dbReference>
<dbReference type="InterPro" id="IPR003959">
    <property type="entry name" value="ATPase_AAA_core"/>
</dbReference>